<dbReference type="RefSeq" id="WP_055472134.1">
    <property type="nucleotide sequence ID" value="NZ_JBIRWE010000004.1"/>
</dbReference>
<proteinExistence type="predicted"/>
<comment type="caution">
    <text evidence="1">The sequence shown here is derived from an EMBL/GenBank/DDBJ whole genome shotgun (WGS) entry which is preliminary data.</text>
</comment>
<accession>A0ABW7UPT8</accession>
<keyword evidence="2" id="KW-1185">Reference proteome</keyword>
<name>A0ABW7UPT8_9ACTN</name>
<evidence type="ECO:0000313" key="2">
    <source>
        <dbReference type="Proteomes" id="UP001611548"/>
    </source>
</evidence>
<protein>
    <submittedName>
        <fullName evidence="1">Uncharacterized protein</fullName>
    </submittedName>
</protein>
<reference evidence="1 2" key="1">
    <citation type="submission" date="2024-10" db="EMBL/GenBank/DDBJ databases">
        <title>The Natural Products Discovery Center: Release of the First 8490 Sequenced Strains for Exploring Actinobacteria Biosynthetic Diversity.</title>
        <authorList>
            <person name="Kalkreuter E."/>
            <person name="Kautsar S.A."/>
            <person name="Yang D."/>
            <person name="Bader C.D."/>
            <person name="Teijaro C.N."/>
            <person name="Fluegel L."/>
            <person name="Davis C.M."/>
            <person name="Simpson J.R."/>
            <person name="Lauterbach L."/>
            <person name="Steele A.D."/>
            <person name="Gui C."/>
            <person name="Meng S."/>
            <person name="Li G."/>
            <person name="Viehrig K."/>
            <person name="Ye F."/>
            <person name="Su P."/>
            <person name="Kiefer A.F."/>
            <person name="Nichols A."/>
            <person name="Cepeda A.J."/>
            <person name="Yan W."/>
            <person name="Fan B."/>
            <person name="Jiang Y."/>
            <person name="Adhikari A."/>
            <person name="Zheng C.-J."/>
            <person name="Schuster L."/>
            <person name="Cowan T.M."/>
            <person name="Smanski M.J."/>
            <person name="Chevrette M.G."/>
            <person name="De Carvalho L.P.S."/>
            <person name="Shen B."/>
        </authorList>
    </citation>
    <scope>NUCLEOTIDE SEQUENCE [LARGE SCALE GENOMIC DNA]</scope>
    <source>
        <strain evidence="1 2">NPDC020327</strain>
    </source>
</reference>
<gene>
    <name evidence="1" type="ORF">ACH429_11155</name>
</gene>
<dbReference type="EMBL" id="JBIRWE010000004">
    <property type="protein sequence ID" value="MFI1964659.1"/>
    <property type="molecule type" value="Genomic_DNA"/>
</dbReference>
<organism evidence="1 2">
    <name type="scientific">Streptomyces pathocidini</name>
    <dbReference type="NCBI Taxonomy" id="1650571"/>
    <lineage>
        <taxon>Bacteria</taxon>
        <taxon>Bacillati</taxon>
        <taxon>Actinomycetota</taxon>
        <taxon>Actinomycetes</taxon>
        <taxon>Kitasatosporales</taxon>
        <taxon>Streptomycetaceae</taxon>
        <taxon>Streptomyces</taxon>
    </lineage>
</organism>
<dbReference type="Proteomes" id="UP001611548">
    <property type="component" value="Unassembled WGS sequence"/>
</dbReference>
<evidence type="ECO:0000313" key="1">
    <source>
        <dbReference type="EMBL" id="MFI1964659.1"/>
    </source>
</evidence>
<sequence>MPVAVCSLKWELAVPGTGQQRISYDSDGYHLVRFPYDRSGESTDPWRMHDPGRGGEGASAFPDPRSGLIWPSHDGWGVLSAMVIWEADTRPTEYRARFVRDPLGQATGYDSTGTTDSARTGGRQFRTYTWQFFVKKGTPVGLKVTTRGTGDQRLAVPITLAEFKLAIHTDVLLP</sequence>